<evidence type="ECO:0000313" key="2">
    <source>
        <dbReference type="Proteomes" id="UP000230046"/>
    </source>
</evidence>
<accession>A0A2G8I8C5</accession>
<sequence length="189" mass="22557">MFDKISKDDLILAFFPCIYFESLQQTCFDLTNVNYRKKTMCEKIDLTLERLNLRTKFHALLYKLLWIAYNRNLRLIIENPATEPNYLMTGQNFPKPTMIDRNRMLRGDYYVKPTAYWFFNYSPTYGRSFQKDKVQKIIMKSKGSGQAGICSSERSMMSPDYARNFICDFILGKEQKYTERLLFNERENN</sequence>
<gene>
    <name evidence="1" type="ORF">CTI18_13035</name>
</gene>
<dbReference type="EMBL" id="PEKN01000002">
    <property type="protein sequence ID" value="PIK19784.1"/>
    <property type="molecule type" value="Genomic_DNA"/>
</dbReference>
<dbReference type="Proteomes" id="UP000230046">
    <property type="component" value="Unassembled WGS sequence"/>
</dbReference>
<name>A0A2G8I8C5_PREIN</name>
<organism evidence="1 2">
    <name type="scientific">Prevotella intermedia</name>
    <dbReference type="NCBI Taxonomy" id="28131"/>
    <lineage>
        <taxon>Bacteria</taxon>
        <taxon>Pseudomonadati</taxon>
        <taxon>Bacteroidota</taxon>
        <taxon>Bacteroidia</taxon>
        <taxon>Bacteroidales</taxon>
        <taxon>Prevotellaceae</taxon>
        <taxon>Prevotella</taxon>
    </lineage>
</organism>
<comment type="caution">
    <text evidence="1">The sequence shown here is derived from an EMBL/GenBank/DDBJ whole genome shotgun (WGS) entry which is preliminary data.</text>
</comment>
<protein>
    <submittedName>
        <fullName evidence="1">Uncharacterized protein</fullName>
    </submittedName>
</protein>
<proteinExistence type="predicted"/>
<dbReference type="AlphaFoldDB" id="A0A2G8I8C5"/>
<reference evidence="1 2" key="1">
    <citation type="submission" date="2017-11" db="EMBL/GenBank/DDBJ databases">
        <title>Genome sequencing of Prevotella intermedia KCOM 1653.</title>
        <authorList>
            <person name="Kook J.-K."/>
            <person name="Park S.-N."/>
            <person name="Lim Y.K."/>
        </authorList>
    </citation>
    <scope>NUCLEOTIDE SEQUENCE [LARGE SCALE GENOMIC DNA]</scope>
    <source>
        <strain evidence="1 2">KCOM 1653</strain>
    </source>
</reference>
<evidence type="ECO:0000313" key="1">
    <source>
        <dbReference type="EMBL" id="PIK19784.1"/>
    </source>
</evidence>